<keyword evidence="3" id="KW-1185">Reference proteome</keyword>
<dbReference type="EMBL" id="BMDW01000003">
    <property type="protein sequence ID" value="GGA40233.1"/>
    <property type="molecule type" value="Genomic_DNA"/>
</dbReference>
<dbReference type="Proteomes" id="UP000618591">
    <property type="component" value="Unassembled WGS sequence"/>
</dbReference>
<dbReference type="RefSeq" id="WP_188445583.1">
    <property type="nucleotide sequence ID" value="NZ_BMDW01000003.1"/>
</dbReference>
<reference evidence="3" key="1">
    <citation type="journal article" date="2019" name="Int. J. Syst. Evol. Microbiol.">
        <title>The Global Catalogue of Microorganisms (GCM) 10K type strain sequencing project: providing services to taxonomists for standard genome sequencing and annotation.</title>
        <authorList>
            <consortium name="The Broad Institute Genomics Platform"/>
            <consortium name="The Broad Institute Genome Sequencing Center for Infectious Disease"/>
            <person name="Wu L."/>
            <person name="Ma J."/>
        </authorList>
    </citation>
    <scope>NUCLEOTIDE SEQUENCE [LARGE SCALE GENOMIC DNA]</scope>
    <source>
        <strain evidence="3">CGMCC 1.10106</strain>
    </source>
</reference>
<sequence>MTRPIAAVSTVLGAGLIALLVGAPAHAQAQKRKTSIAPYIEIGQVVTADLKTDDVLTYSTVAAGISASVETRRTQVQVSYRYERRFSYSKKVGDDDVHSGLARASFTVAPGFTLEGGAIATRVRSDIRGAAPGTLAGNVDNISQVYSAYAGPNLATHVGPVGVAASYRYGFTKVEAPGATGVPAGSPRLDAFDTSQSHVVNVSAGVKAGTILPVGVNVSAAYERGTAGQLDQKYESKLARGDLVLPVLPTLALTAGGGYEKITITQKDVLKDSTGAPVTDARGRFVTDPASPQRIAYQTDGIIYDAGVIWRPSGRTTLQARAGRRYGGMTYSGSFSYAASRALGVQIGVYDSVDTFGRQLRNGISNLPTSFIEQRDTFGQQFSGCTFGNPGVTGGSAGGCLNGVFQSISTAAYRARGIDAVIAAKRGALSFGVGGGYATRRFSAPTGTTGFTVNGITDNSYYGQAFVAVPIDRNSGVNGNVFANYYESGIASAPGVFSTGATGLYYHNFGRISTTASAGIYSFTQKGADDQLSAQGQVGVRYQF</sequence>
<dbReference type="SUPFAM" id="SSF56935">
    <property type="entry name" value="Porins"/>
    <property type="match status" value="1"/>
</dbReference>
<evidence type="ECO:0008006" key="4">
    <source>
        <dbReference type="Google" id="ProtNLM"/>
    </source>
</evidence>
<organism evidence="2 3">
    <name type="scientific">Sphingomonas psychrolutea</name>
    <dbReference type="NCBI Taxonomy" id="1259676"/>
    <lineage>
        <taxon>Bacteria</taxon>
        <taxon>Pseudomonadati</taxon>
        <taxon>Pseudomonadota</taxon>
        <taxon>Alphaproteobacteria</taxon>
        <taxon>Sphingomonadales</taxon>
        <taxon>Sphingomonadaceae</taxon>
        <taxon>Sphingomonas</taxon>
    </lineage>
</organism>
<protein>
    <recommendedName>
        <fullName evidence="4">Glycine-rich cell wall structural protein</fullName>
    </recommendedName>
</protein>
<keyword evidence="1" id="KW-0732">Signal</keyword>
<evidence type="ECO:0000256" key="1">
    <source>
        <dbReference type="SAM" id="SignalP"/>
    </source>
</evidence>
<gene>
    <name evidence="2" type="ORF">GCM10011395_08170</name>
</gene>
<comment type="caution">
    <text evidence="2">The sequence shown here is derived from an EMBL/GenBank/DDBJ whole genome shotgun (WGS) entry which is preliminary data.</text>
</comment>
<accession>A0ABQ1GB39</accession>
<name>A0ABQ1GB39_9SPHN</name>
<feature type="chain" id="PRO_5046697062" description="Glycine-rich cell wall structural protein" evidence="1">
    <location>
        <begin position="28"/>
        <end position="544"/>
    </location>
</feature>
<evidence type="ECO:0000313" key="3">
    <source>
        <dbReference type="Proteomes" id="UP000618591"/>
    </source>
</evidence>
<evidence type="ECO:0000313" key="2">
    <source>
        <dbReference type="EMBL" id="GGA40233.1"/>
    </source>
</evidence>
<proteinExistence type="predicted"/>
<feature type="signal peptide" evidence="1">
    <location>
        <begin position="1"/>
        <end position="27"/>
    </location>
</feature>